<comment type="caution">
    <text evidence="1">The sequence shown here is derived from an EMBL/GenBank/DDBJ whole genome shotgun (WGS) entry which is preliminary data.</text>
</comment>
<feature type="non-terminal residue" evidence="1">
    <location>
        <position position="1"/>
    </location>
</feature>
<organism evidence="1">
    <name type="scientific">marine sediment metagenome</name>
    <dbReference type="NCBI Taxonomy" id="412755"/>
    <lineage>
        <taxon>unclassified sequences</taxon>
        <taxon>metagenomes</taxon>
        <taxon>ecological metagenomes</taxon>
    </lineage>
</organism>
<sequence>KAMVLYKPKKLTAKAFARAGGYGQDILTDTIGKDVWHGTGHLLVRAPAPKAGQLVKQQKMGTTIEGARKGATVLAEPLGHETDVHGKNVVWMRVGGKDIAVDARYHGHVARTFPKSEITWFADPDGGALVAYLGKGLTKPGRHPSAIVMPVNIEGVTAPASFEGAGLTKAGGPVATKKWMTLKEPASMSAEQKTSVAEQIEAAFKAETKGDITVRVPDGAEMTLKPDTAHRIYKTVTGKEIPGAEKGGFAVDPEGTPIEG</sequence>
<protein>
    <submittedName>
        <fullName evidence="1">Uncharacterized protein</fullName>
    </submittedName>
</protein>
<proteinExistence type="predicted"/>
<dbReference type="AlphaFoldDB" id="X0XEH5"/>
<accession>X0XEH5</accession>
<evidence type="ECO:0000313" key="1">
    <source>
        <dbReference type="EMBL" id="GAG23371.1"/>
    </source>
</evidence>
<feature type="non-terminal residue" evidence="1">
    <location>
        <position position="260"/>
    </location>
</feature>
<reference evidence="1" key="1">
    <citation type="journal article" date="2014" name="Front. Microbiol.">
        <title>High frequency of phylogenetically diverse reductive dehalogenase-homologous genes in deep subseafloor sedimentary metagenomes.</title>
        <authorList>
            <person name="Kawai M."/>
            <person name="Futagami T."/>
            <person name="Toyoda A."/>
            <person name="Takaki Y."/>
            <person name="Nishi S."/>
            <person name="Hori S."/>
            <person name="Arai W."/>
            <person name="Tsubouchi T."/>
            <person name="Morono Y."/>
            <person name="Uchiyama I."/>
            <person name="Ito T."/>
            <person name="Fujiyama A."/>
            <person name="Inagaki F."/>
            <person name="Takami H."/>
        </authorList>
    </citation>
    <scope>NUCLEOTIDE SEQUENCE</scope>
    <source>
        <strain evidence="1">Expedition CK06-06</strain>
    </source>
</reference>
<name>X0XEH5_9ZZZZ</name>
<gene>
    <name evidence="1" type="ORF">S01H1_51468</name>
</gene>
<dbReference type="EMBL" id="BARS01033210">
    <property type="protein sequence ID" value="GAG23371.1"/>
    <property type="molecule type" value="Genomic_DNA"/>
</dbReference>